<dbReference type="InterPro" id="IPR011990">
    <property type="entry name" value="TPR-like_helical_dom_sf"/>
</dbReference>
<dbReference type="AlphaFoldDB" id="A0A6P5AGH2"/>
<dbReference type="OrthoDB" id="272077at2759"/>
<gene>
    <name evidence="4" type="primary">LOC109486164</name>
</gene>
<evidence type="ECO:0000313" key="4">
    <source>
        <dbReference type="RefSeq" id="XP_019645429.1"/>
    </source>
</evidence>
<accession>A0A6P5AGH2</accession>
<dbReference type="Gene3D" id="1.25.40.10">
    <property type="entry name" value="Tetratricopeptide repeat domain"/>
    <property type="match status" value="1"/>
</dbReference>
<keyword evidence="3" id="KW-1185">Reference proteome</keyword>
<proteinExistence type="inferred from homology"/>
<evidence type="ECO:0000256" key="2">
    <source>
        <dbReference type="ARBA" id="ARBA00022737"/>
    </source>
</evidence>
<comment type="similarity">
    <text evidence="1">Belongs to the hcp beta-lactamase family.</text>
</comment>
<sequence length="239" mass="26863">MSAGEGGSQAKGGSFVTDWKNEKEVEAYLGNLETEFGFQCYHEKLHDGCHRLANFYEQIRKDYTAAAKVLKSNCENNQFAESCFKLGTYHLVGRGQVEKSPQEAFRLFNKSCDMKFSSGCHNMGLMYQSGVAVEKKDFPKAAEFYKQGCALNNPDSCFRLGTLYLQGVDGIDRDFGKALEYSLKSCEMGHMLGCANVGHMYHTGDAGEKNPELAEKYKKRAKDMQTEIKKIKKQLKFGE</sequence>
<name>A0A6P5AGH2_BRABE</name>
<dbReference type="Proteomes" id="UP000515135">
    <property type="component" value="Unplaced"/>
</dbReference>
<dbReference type="PANTHER" id="PTHR13891:SF1">
    <property type="entry name" value="CYTOCHROME C OXIDASE ASSEMBLY FACTOR 7"/>
    <property type="match status" value="1"/>
</dbReference>
<dbReference type="KEGG" id="bbel:109486164"/>
<dbReference type="GeneID" id="109486164"/>
<dbReference type="GO" id="GO:0005758">
    <property type="term" value="C:mitochondrial intermembrane space"/>
    <property type="evidence" value="ECO:0007669"/>
    <property type="project" value="TreeGrafter"/>
</dbReference>
<dbReference type="InterPro" id="IPR006597">
    <property type="entry name" value="Sel1-like"/>
</dbReference>
<protein>
    <submittedName>
        <fullName evidence="4">Cytochrome c oxidase assembly factor 7-like</fullName>
    </submittedName>
</protein>
<dbReference type="InterPro" id="IPR040239">
    <property type="entry name" value="HcpB-like"/>
</dbReference>
<dbReference type="SUPFAM" id="SSF81901">
    <property type="entry name" value="HCP-like"/>
    <property type="match status" value="1"/>
</dbReference>
<evidence type="ECO:0000256" key="1">
    <source>
        <dbReference type="ARBA" id="ARBA00008486"/>
    </source>
</evidence>
<dbReference type="RefSeq" id="XP_019645429.1">
    <property type="nucleotide sequence ID" value="XM_019789870.1"/>
</dbReference>
<dbReference type="SMART" id="SM00671">
    <property type="entry name" value="SEL1"/>
    <property type="match status" value="5"/>
</dbReference>
<organism evidence="3 4">
    <name type="scientific">Branchiostoma belcheri</name>
    <name type="common">Amphioxus</name>
    <dbReference type="NCBI Taxonomy" id="7741"/>
    <lineage>
        <taxon>Eukaryota</taxon>
        <taxon>Metazoa</taxon>
        <taxon>Chordata</taxon>
        <taxon>Cephalochordata</taxon>
        <taxon>Leptocardii</taxon>
        <taxon>Amphioxiformes</taxon>
        <taxon>Branchiostomatidae</taxon>
        <taxon>Branchiostoma</taxon>
    </lineage>
</organism>
<dbReference type="Pfam" id="PF08238">
    <property type="entry name" value="Sel1"/>
    <property type="match status" value="4"/>
</dbReference>
<keyword evidence="2" id="KW-0677">Repeat</keyword>
<evidence type="ECO:0000313" key="3">
    <source>
        <dbReference type="Proteomes" id="UP000515135"/>
    </source>
</evidence>
<dbReference type="PANTHER" id="PTHR13891">
    <property type="entry name" value="CYTOCHROME C OXIDASE ASSEMBLY FACTOR 7"/>
    <property type="match status" value="1"/>
</dbReference>
<reference evidence="4" key="1">
    <citation type="submission" date="2025-08" db="UniProtKB">
        <authorList>
            <consortium name="RefSeq"/>
        </authorList>
    </citation>
    <scope>IDENTIFICATION</scope>
    <source>
        <tissue evidence="4">Gonad</tissue>
    </source>
</reference>